<keyword evidence="3" id="KW-0560">Oxidoreductase</keyword>
<dbReference type="Gene3D" id="3.30.70.20">
    <property type="match status" value="1"/>
</dbReference>
<keyword evidence="5" id="KW-0411">Iron-sulfur</keyword>
<keyword evidence="2" id="KW-0479">Metal-binding</keyword>
<gene>
    <name evidence="8" type="ORF">G5B36_15380</name>
    <name evidence="7" type="ORF">L0N08_00175</name>
</gene>
<evidence type="ECO:0000256" key="5">
    <source>
        <dbReference type="ARBA" id="ARBA00023014"/>
    </source>
</evidence>
<evidence type="ECO:0000256" key="4">
    <source>
        <dbReference type="ARBA" id="ARBA00023004"/>
    </source>
</evidence>
<evidence type="ECO:0000256" key="3">
    <source>
        <dbReference type="ARBA" id="ARBA00023002"/>
    </source>
</evidence>
<dbReference type="EMBL" id="JAAITT010000021">
    <property type="protein sequence ID" value="NSJ50072.1"/>
    <property type="molecule type" value="Genomic_DNA"/>
</dbReference>
<comment type="caution">
    <text evidence="7">The sequence shown here is derived from an EMBL/GenBank/DDBJ whole genome shotgun (WGS) entry which is preliminary data.</text>
</comment>
<evidence type="ECO:0000256" key="1">
    <source>
        <dbReference type="ARBA" id="ARBA00007118"/>
    </source>
</evidence>
<dbReference type="InterPro" id="IPR000415">
    <property type="entry name" value="Nitroreductase-like"/>
</dbReference>
<dbReference type="PROSITE" id="PS00198">
    <property type="entry name" value="4FE4S_FER_1"/>
    <property type="match status" value="1"/>
</dbReference>
<dbReference type="Pfam" id="PF13187">
    <property type="entry name" value="Fer4_9"/>
    <property type="match status" value="1"/>
</dbReference>
<dbReference type="GO" id="GO:0016491">
    <property type="term" value="F:oxidoreductase activity"/>
    <property type="evidence" value="ECO:0007669"/>
    <property type="project" value="UniProtKB-KW"/>
</dbReference>
<dbReference type="EMBL" id="JAKNGE010000001">
    <property type="protein sequence ID" value="MCG4743822.1"/>
    <property type="molecule type" value="Genomic_DNA"/>
</dbReference>
<dbReference type="GO" id="GO:0046872">
    <property type="term" value="F:metal ion binding"/>
    <property type="evidence" value="ECO:0007669"/>
    <property type="project" value="UniProtKB-KW"/>
</dbReference>
<dbReference type="Pfam" id="PF00881">
    <property type="entry name" value="Nitroreductase"/>
    <property type="match status" value="1"/>
</dbReference>
<dbReference type="SUPFAM" id="SSF54862">
    <property type="entry name" value="4Fe-4S ferredoxins"/>
    <property type="match status" value="1"/>
</dbReference>
<sequence>MVTINQDACTGCGRCIKDCIAGTISLQDHKARSAGSCLLCGHCVAVCPTGAVSIPEYDMEDVEELAPEEAALETGRLLKAIKSRRSIRSYKQMPVSRSYMELLLQAGRYTATARNTQGCRFIFVQEGLGLFKSMIWEGIGRILNSPDPGPAEPYRNFYNARQADPQDDYLFRNAPCVLFIAAPSAIDAGLAAQNMELTGTSLGLGFLYNGYLRRAAQMIPEAREWLETGGKPLEACALLGFPDVTYKRTAPRRAADVVFH</sequence>
<keyword evidence="4" id="KW-0408">Iron</keyword>
<evidence type="ECO:0000259" key="6">
    <source>
        <dbReference type="PROSITE" id="PS51379"/>
    </source>
</evidence>
<dbReference type="Gene3D" id="3.40.109.10">
    <property type="entry name" value="NADH Oxidase"/>
    <property type="match status" value="1"/>
</dbReference>
<dbReference type="PANTHER" id="PTHR43673:SF10">
    <property type="entry name" value="NADH DEHYDROGENASE_NAD(P)H NITROREDUCTASE XCC3605-RELATED"/>
    <property type="match status" value="1"/>
</dbReference>
<keyword evidence="9" id="KW-1185">Reference proteome</keyword>
<dbReference type="Proteomes" id="UP001299608">
    <property type="component" value="Unassembled WGS sequence"/>
</dbReference>
<reference evidence="8 9" key="1">
    <citation type="journal article" date="2020" name="Cell Host Microbe">
        <title>Functional and Genomic Variation between Human-Derived Isolates of Lachnospiraceae Reveals Inter- and Intra-Species Diversity.</title>
        <authorList>
            <person name="Sorbara M.T."/>
            <person name="Littmann E.R."/>
            <person name="Fontana E."/>
            <person name="Moody T.U."/>
            <person name="Kohout C.E."/>
            <person name="Gjonbalaj M."/>
            <person name="Eaton V."/>
            <person name="Seok R."/>
            <person name="Leiner I.M."/>
            <person name="Pamer E.G."/>
        </authorList>
    </citation>
    <scope>NUCLEOTIDE SEQUENCE [LARGE SCALE GENOMIC DNA]</scope>
    <source>
        <strain evidence="8 9">MSK.1.17</strain>
    </source>
</reference>
<dbReference type="InterPro" id="IPR029479">
    <property type="entry name" value="Nitroreductase"/>
</dbReference>
<dbReference type="PANTHER" id="PTHR43673">
    <property type="entry name" value="NAD(P)H NITROREDUCTASE YDGI-RELATED"/>
    <property type="match status" value="1"/>
</dbReference>
<evidence type="ECO:0000313" key="9">
    <source>
        <dbReference type="Proteomes" id="UP000669239"/>
    </source>
</evidence>
<feature type="domain" description="4Fe-4S ferredoxin-type" evidence="6">
    <location>
        <begin position="1"/>
        <end position="29"/>
    </location>
</feature>
<accession>A0AAX1SR17</accession>
<dbReference type="PROSITE" id="PS51379">
    <property type="entry name" value="4FE4S_FER_2"/>
    <property type="match status" value="2"/>
</dbReference>
<organism evidence="7 10">
    <name type="scientific">Enterocloster aldenensis</name>
    <dbReference type="NCBI Taxonomy" id="358742"/>
    <lineage>
        <taxon>Bacteria</taxon>
        <taxon>Bacillati</taxon>
        <taxon>Bacillota</taxon>
        <taxon>Clostridia</taxon>
        <taxon>Lachnospirales</taxon>
        <taxon>Lachnospiraceae</taxon>
        <taxon>Enterocloster</taxon>
    </lineage>
</organism>
<dbReference type="AlphaFoldDB" id="A0AAX1SR17"/>
<comment type="similarity">
    <text evidence="1">Belongs to the nitroreductase family.</text>
</comment>
<dbReference type="SUPFAM" id="SSF55469">
    <property type="entry name" value="FMN-dependent nitroreductase-like"/>
    <property type="match status" value="1"/>
</dbReference>
<dbReference type="InterPro" id="IPR017900">
    <property type="entry name" value="4Fe4S_Fe_S_CS"/>
</dbReference>
<dbReference type="GO" id="GO:0051536">
    <property type="term" value="F:iron-sulfur cluster binding"/>
    <property type="evidence" value="ECO:0007669"/>
    <property type="project" value="UniProtKB-KW"/>
</dbReference>
<dbReference type="RefSeq" id="WP_117556960.1">
    <property type="nucleotide sequence ID" value="NZ_JAAITT010000021.1"/>
</dbReference>
<proteinExistence type="inferred from homology"/>
<evidence type="ECO:0000313" key="8">
    <source>
        <dbReference type="EMBL" id="NSJ50072.1"/>
    </source>
</evidence>
<feature type="domain" description="4Fe-4S ferredoxin-type" evidence="6">
    <location>
        <begin position="37"/>
        <end position="57"/>
    </location>
</feature>
<reference evidence="8" key="2">
    <citation type="submission" date="2020-02" db="EMBL/GenBank/DDBJ databases">
        <authorList>
            <person name="Littmann E."/>
            <person name="Sorbara M."/>
        </authorList>
    </citation>
    <scope>NUCLEOTIDE SEQUENCE</scope>
    <source>
        <strain evidence="8">MSK.1.17</strain>
    </source>
</reference>
<evidence type="ECO:0000313" key="10">
    <source>
        <dbReference type="Proteomes" id="UP001299608"/>
    </source>
</evidence>
<dbReference type="InterPro" id="IPR017896">
    <property type="entry name" value="4Fe4S_Fe-S-bd"/>
</dbReference>
<name>A0AAX1SR17_9FIRM</name>
<reference evidence="7" key="3">
    <citation type="submission" date="2022-01" db="EMBL/GenBank/DDBJ databases">
        <title>Collection of gut derived symbiotic bacterial strains cultured from healthy donors.</title>
        <authorList>
            <person name="Lin H."/>
            <person name="Kohout C."/>
            <person name="Waligurski E."/>
            <person name="Pamer E.G."/>
        </authorList>
    </citation>
    <scope>NUCLEOTIDE SEQUENCE</scope>
    <source>
        <strain evidence="7">DFI.6.55</strain>
    </source>
</reference>
<protein>
    <submittedName>
        <fullName evidence="8">4Fe-4S dicluster domain-containing protein</fullName>
    </submittedName>
    <submittedName>
        <fullName evidence="7">Nitroreductase family protein</fullName>
    </submittedName>
</protein>
<dbReference type="Proteomes" id="UP000669239">
    <property type="component" value="Unassembled WGS sequence"/>
</dbReference>
<evidence type="ECO:0000313" key="7">
    <source>
        <dbReference type="EMBL" id="MCG4743822.1"/>
    </source>
</evidence>
<evidence type="ECO:0000256" key="2">
    <source>
        <dbReference type="ARBA" id="ARBA00022723"/>
    </source>
</evidence>